<evidence type="ECO:0000259" key="1">
    <source>
        <dbReference type="Pfam" id="PF16289"/>
    </source>
</evidence>
<organism evidence="2 3">
    <name type="scientific">Streptomyces cinnabarinus</name>
    <dbReference type="NCBI Taxonomy" id="67287"/>
    <lineage>
        <taxon>Bacteria</taxon>
        <taxon>Bacillati</taxon>
        <taxon>Actinomycetota</taxon>
        <taxon>Actinomycetes</taxon>
        <taxon>Kitasatosporales</taxon>
        <taxon>Streptomycetaceae</taxon>
        <taxon>Streptomyces</taxon>
    </lineage>
</organism>
<dbReference type="RefSeq" id="WP_269661924.1">
    <property type="nucleotide sequence ID" value="NZ_CP114413.1"/>
</dbReference>
<proteinExistence type="predicted"/>
<accession>A0ABY7KIQ4</accession>
<dbReference type="Proteomes" id="UP001164439">
    <property type="component" value="Chromosome"/>
</dbReference>
<gene>
    <name evidence="2" type="ORF">STRCI_005836</name>
</gene>
<feature type="domain" description="DUF4935" evidence="1">
    <location>
        <begin position="17"/>
        <end position="178"/>
    </location>
</feature>
<name>A0ABY7KIQ4_9ACTN</name>
<keyword evidence="3" id="KW-1185">Reference proteome</keyword>
<dbReference type="EMBL" id="CP114413">
    <property type="protein sequence ID" value="WAZ24420.1"/>
    <property type="molecule type" value="Genomic_DNA"/>
</dbReference>
<dbReference type="Pfam" id="PF16289">
    <property type="entry name" value="PIN_12"/>
    <property type="match status" value="1"/>
</dbReference>
<sequence>MSPYDSEPRNTERPALIILDANIIKGTSLRGPVADVLRAIRAAGVERVATPWIAVEEIAAQQALSYAEKHQAAMDAVDALRKATPWEHVNHPKRWPAEHVRRHWRERYSSITEVLETSHTAYQQAMFRETNQIAPCKTVNSGTYKTGARDAAIWLTAVEYARAHEDETVYFVSNDSDMSEDGKFLPEMQKDIAGMEHRFHLFTSLDGVVTQFATEVEASTEDVRELLDTEEGHATVLAATRTAARRYRIISGTPRPSAVNGDTRMLHGGAPNWSPTAVALDKVLEVSGREVGGHHYFTAWVRWLLRDDRVVRGEVVERAYAWETRVLLSTAADQAMTVLDFRRPGPISAEDVPNVPALPETTEERLTRMGRAHLAALMNTPAMQVTLARISDQLGPDLSPLEDAIRSVLDNSPASRELNDQIAEAVRDLPKEPDGKE</sequence>
<protein>
    <submittedName>
        <fullName evidence="2">PIN domain-containing protein</fullName>
    </submittedName>
</protein>
<dbReference type="InterPro" id="IPR032557">
    <property type="entry name" value="DUF4935"/>
</dbReference>
<evidence type="ECO:0000313" key="3">
    <source>
        <dbReference type="Proteomes" id="UP001164439"/>
    </source>
</evidence>
<evidence type="ECO:0000313" key="2">
    <source>
        <dbReference type="EMBL" id="WAZ24420.1"/>
    </source>
</evidence>
<reference evidence="2" key="1">
    <citation type="submission" date="2022-12" db="EMBL/GenBank/DDBJ databases">
        <authorList>
            <person name="Ruckert C."/>
            <person name="Busche T."/>
            <person name="Kalinowski J."/>
            <person name="Wittmann C."/>
        </authorList>
    </citation>
    <scope>NUCLEOTIDE SEQUENCE</scope>
    <source>
        <strain evidence="2">DSM 40467</strain>
    </source>
</reference>